<reference evidence="1" key="1">
    <citation type="journal article" date="2021" name="Proc. Natl. Acad. Sci. U.S.A.">
        <title>A Catalog of Tens of Thousands of Viruses from Human Metagenomes Reveals Hidden Associations with Chronic Diseases.</title>
        <authorList>
            <person name="Tisza M.J."/>
            <person name="Buck C.B."/>
        </authorList>
    </citation>
    <scope>NUCLEOTIDE SEQUENCE</scope>
    <source>
        <strain evidence="1">CtCCX1</strain>
    </source>
</reference>
<proteinExistence type="predicted"/>
<protein>
    <submittedName>
        <fullName evidence="1">Uncharacterized protein</fullName>
    </submittedName>
</protein>
<accession>A0A8S5LDQ7</accession>
<evidence type="ECO:0000313" key="1">
    <source>
        <dbReference type="EMBL" id="DAD68025.1"/>
    </source>
</evidence>
<name>A0A8S5LDQ7_9CAUD</name>
<organism evidence="1">
    <name type="scientific">Siphoviridae sp. ctCCX1</name>
    <dbReference type="NCBI Taxonomy" id="2823567"/>
    <lineage>
        <taxon>Viruses</taxon>
        <taxon>Duplodnaviria</taxon>
        <taxon>Heunggongvirae</taxon>
        <taxon>Uroviricota</taxon>
        <taxon>Caudoviricetes</taxon>
    </lineage>
</organism>
<dbReference type="EMBL" id="BK014690">
    <property type="protein sequence ID" value="DAD68025.1"/>
    <property type="molecule type" value="Genomic_DNA"/>
</dbReference>
<sequence>MNCLTTREMAAVFFCLIVKQFINMKKEKKVLTKCVEAKKVKEFFNEISDLITSGHDKVWTSKDENGEMNFIVGNSRVNIRINASMMEGGTL</sequence>